<name>A0A0Q3S3S6_BRADI</name>
<accession>A0A0Q3S3S6</accession>
<dbReference type="Gramene" id="KQK19874">
    <property type="protein sequence ID" value="KQK19874"/>
    <property type="gene ID" value="BRADI_1g50995v3"/>
</dbReference>
<sequence>MRVAWLQTWPKSWRSVEAASCHESLYLLKTRWFISFDTFQITQMRRRLRRFSSWPQTACLTLLLLIDTSTSLWRSCVELSWIFVTTVIRRVLRIVSRSLLNLMLCNFRKESGIFCIC</sequence>
<organism evidence="1">
    <name type="scientific">Brachypodium distachyon</name>
    <name type="common">Purple false brome</name>
    <name type="synonym">Trachynia distachya</name>
    <dbReference type="NCBI Taxonomy" id="15368"/>
    <lineage>
        <taxon>Eukaryota</taxon>
        <taxon>Viridiplantae</taxon>
        <taxon>Streptophyta</taxon>
        <taxon>Embryophyta</taxon>
        <taxon>Tracheophyta</taxon>
        <taxon>Spermatophyta</taxon>
        <taxon>Magnoliopsida</taxon>
        <taxon>Liliopsida</taxon>
        <taxon>Poales</taxon>
        <taxon>Poaceae</taxon>
        <taxon>BOP clade</taxon>
        <taxon>Pooideae</taxon>
        <taxon>Stipodae</taxon>
        <taxon>Brachypodieae</taxon>
        <taxon>Brachypodium</taxon>
    </lineage>
</organism>
<evidence type="ECO:0000313" key="2">
    <source>
        <dbReference type="EnsemblPlants" id="KQK19874"/>
    </source>
</evidence>
<dbReference type="Proteomes" id="UP000008810">
    <property type="component" value="Chromosome 1"/>
</dbReference>
<dbReference type="InParanoid" id="A0A0Q3S3S6"/>
<dbReference type="EMBL" id="CM000880">
    <property type="protein sequence ID" value="KQK19874.1"/>
    <property type="molecule type" value="Genomic_DNA"/>
</dbReference>
<evidence type="ECO:0000313" key="1">
    <source>
        <dbReference type="EMBL" id="KQK19874.1"/>
    </source>
</evidence>
<evidence type="ECO:0000313" key="3">
    <source>
        <dbReference type="Proteomes" id="UP000008810"/>
    </source>
</evidence>
<reference evidence="2" key="3">
    <citation type="submission" date="2018-08" db="UniProtKB">
        <authorList>
            <consortium name="EnsemblPlants"/>
        </authorList>
    </citation>
    <scope>IDENTIFICATION</scope>
    <source>
        <strain evidence="2">cv. Bd21</strain>
    </source>
</reference>
<keyword evidence="3" id="KW-1185">Reference proteome</keyword>
<proteinExistence type="predicted"/>
<reference evidence="1" key="2">
    <citation type="submission" date="2017-06" db="EMBL/GenBank/DDBJ databases">
        <title>WGS assembly of Brachypodium distachyon.</title>
        <authorList>
            <consortium name="The International Brachypodium Initiative"/>
            <person name="Lucas S."/>
            <person name="Harmon-Smith M."/>
            <person name="Lail K."/>
            <person name="Tice H."/>
            <person name="Grimwood J."/>
            <person name="Bruce D."/>
            <person name="Barry K."/>
            <person name="Shu S."/>
            <person name="Lindquist E."/>
            <person name="Wang M."/>
            <person name="Pitluck S."/>
            <person name="Vogel J.P."/>
            <person name="Garvin D.F."/>
            <person name="Mockler T.C."/>
            <person name="Schmutz J."/>
            <person name="Rokhsar D."/>
            <person name="Bevan M.W."/>
        </authorList>
    </citation>
    <scope>NUCLEOTIDE SEQUENCE</scope>
    <source>
        <strain evidence="1">Bd21</strain>
    </source>
</reference>
<dbReference type="AlphaFoldDB" id="A0A0Q3S3S6"/>
<reference evidence="1 2" key="1">
    <citation type="journal article" date="2010" name="Nature">
        <title>Genome sequencing and analysis of the model grass Brachypodium distachyon.</title>
        <authorList>
            <consortium name="International Brachypodium Initiative"/>
        </authorList>
    </citation>
    <scope>NUCLEOTIDE SEQUENCE [LARGE SCALE GENOMIC DNA]</scope>
    <source>
        <strain evidence="1 2">Bd21</strain>
    </source>
</reference>
<gene>
    <name evidence="1" type="ORF">BRADI_1g50995v3</name>
</gene>
<dbReference type="EnsemblPlants" id="KQK19874">
    <property type="protein sequence ID" value="KQK19874"/>
    <property type="gene ID" value="BRADI_1g50995v3"/>
</dbReference>
<protein>
    <submittedName>
        <fullName evidence="1 2">Uncharacterized protein</fullName>
    </submittedName>
</protein>